<keyword evidence="1" id="KW-0378">Hydrolase</keyword>
<sequence>MRSLTIQIPQPCHERWSEMQPTEQGRFCASCQKTVVDYTTLSDQELVRLLSQPTETTCGRFRNEQLNRPLALSSSVNLPIWRHWIGLLTMGLFGWQTARAQLNQTSNLTQTTAVKTSYPVTALPIRAAIGGSFTELTVTGKVMCMDSSGNLLPAAKTNIFVGRPGKNWQTQTDSTGAFTLSVSIPMQATEFTLSTLAPYHPPEKTTFQATPSTTSIVLNDIILREPQQRINITGGGMAIIKTPSRWQKFKRKLFH</sequence>
<proteinExistence type="predicted"/>
<dbReference type="EMBL" id="CP050063">
    <property type="protein sequence ID" value="QIP17238.1"/>
    <property type="molecule type" value="Genomic_DNA"/>
</dbReference>
<evidence type="ECO:0000313" key="2">
    <source>
        <dbReference type="Proteomes" id="UP000501802"/>
    </source>
</evidence>
<reference evidence="1 2" key="1">
    <citation type="submission" date="2020-03" db="EMBL/GenBank/DDBJ databases">
        <authorList>
            <person name="Kim M.K."/>
        </authorList>
    </citation>
    <scope>NUCLEOTIDE SEQUENCE [LARGE SCALE GENOMIC DNA]</scope>
    <source>
        <strain evidence="1 2">BT328</strain>
    </source>
</reference>
<keyword evidence="2" id="KW-1185">Reference proteome</keyword>
<dbReference type="GO" id="GO:0004180">
    <property type="term" value="F:carboxypeptidase activity"/>
    <property type="evidence" value="ECO:0007669"/>
    <property type="project" value="UniProtKB-KW"/>
</dbReference>
<dbReference type="KEGG" id="spib:G8759_33650"/>
<accession>A0A6G9AY15</accession>
<dbReference type="RefSeq" id="WP_167217889.1">
    <property type="nucleotide sequence ID" value="NZ_CP050063.1"/>
</dbReference>
<name>A0A6G9AY15_9BACT</name>
<evidence type="ECO:0000313" key="1">
    <source>
        <dbReference type="EMBL" id="QIP17238.1"/>
    </source>
</evidence>
<dbReference type="AlphaFoldDB" id="A0A6G9AY15"/>
<keyword evidence="1" id="KW-0645">Protease</keyword>
<dbReference type="Proteomes" id="UP000501802">
    <property type="component" value="Chromosome"/>
</dbReference>
<gene>
    <name evidence="1" type="ORF">G8759_33650</name>
</gene>
<protein>
    <submittedName>
        <fullName evidence="1">Carboxypeptidase regulatory-like domain-containing protein</fullName>
    </submittedName>
</protein>
<organism evidence="1 2">
    <name type="scientific">Spirosoma aureum</name>
    <dbReference type="NCBI Taxonomy" id="2692134"/>
    <lineage>
        <taxon>Bacteria</taxon>
        <taxon>Pseudomonadati</taxon>
        <taxon>Bacteroidota</taxon>
        <taxon>Cytophagia</taxon>
        <taxon>Cytophagales</taxon>
        <taxon>Cytophagaceae</taxon>
        <taxon>Spirosoma</taxon>
    </lineage>
</organism>
<keyword evidence="1" id="KW-0121">Carboxypeptidase</keyword>